<evidence type="ECO:0000256" key="1">
    <source>
        <dbReference type="ARBA" id="ARBA00022448"/>
    </source>
</evidence>
<keyword evidence="1 4" id="KW-0813">Transport</keyword>
<dbReference type="PANTHER" id="PTHR14146:SF0">
    <property type="entry name" value="EXOCYST COMPLEX COMPONENT 4"/>
    <property type="match status" value="1"/>
</dbReference>
<evidence type="ECO:0000256" key="4">
    <source>
        <dbReference type="RuleBase" id="RU367079"/>
    </source>
</evidence>
<dbReference type="GO" id="GO:0000145">
    <property type="term" value="C:exocyst"/>
    <property type="evidence" value="ECO:0007669"/>
    <property type="project" value="UniProtKB-UniRule"/>
</dbReference>
<dbReference type="Proteomes" id="UP000567179">
    <property type="component" value="Unassembled WGS sequence"/>
</dbReference>
<keyword evidence="2 4" id="KW-0268">Exocytosis</keyword>
<feature type="compositionally biased region" description="Polar residues" evidence="5">
    <location>
        <begin position="90"/>
        <end position="113"/>
    </location>
</feature>
<evidence type="ECO:0000256" key="2">
    <source>
        <dbReference type="ARBA" id="ARBA00022483"/>
    </source>
</evidence>
<gene>
    <name evidence="8" type="ORF">D9619_002893</name>
</gene>
<dbReference type="Pfam" id="PF04048">
    <property type="entry name" value="Sec8_N"/>
    <property type="match status" value="1"/>
</dbReference>
<comment type="similarity">
    <text evidence="4">Belongs to the SEC8 family.</text>
</comment>
<evidence type="ECO:0000313" key="8">
    <source>
        <dbReference type="EMBL" id="KAF5313006.1"/>
    </source>
</evidence>
<dbReference type="InterPro" id="IPR048630">
    <property type="entry name" value="Sec8_M"/>
</dbReference>
<dbReference type="PANTHER" id="PTHR14146">
    <property type="entry name" value="EXOCYST COMPLEX COMPONENT 4"/>
    <property type="match status" value="1"/>
</dbReference>
<comment type="function">
    <text evidence="4">Component of the exocyst complex involved in the docking of exocytic vesicles with fusion sites on the plasma membrane.</text>
</comment>
<feature type="compositionally biased region" description="Basic and acidic residues" evidence="5">
    <location>
        <begin position="187"/>
        <end position="203"/>
    </location>
</feature>
<evidence type="ECO:0000259" key="6">
    <source>
        <dbReference type="Pfam" id="PF04048"/>
    </source>
</evidence>
<comment type="caution">
    <text evidence="8">The sequence shown here is derived from an EMBL/GenBank/DDBJ whole genome shotgun (WGS) entry which is preliminary data.</text>
</comment>
<dbReference type="InterPro" id="IPR007191">
    <property type="entry name" value="Sec8_exocyst_N"/>
</dbReference>
<proteinExistence type="inferred from homology"/>
<feature type="compositionally biased region" description="Polar residues" evidence="5">
    <location>
        <begin position="14"/>
        <end position="27"/>
    </location>
</feature>
<dbReference type="EMBL" id="JAACJJ010000056">
    <property type="protein sequence ID" value="KAF5313006.1"/>
    <property type="molecule type" value="Genomic_DNA"/>
</dbReference>
<feature type="domain" description="Exocyst complex component Sec8 middle helical bundle" evidence="7">
    <location>
        <begin position="509"/>
        <end position="806"/>
    </location>
</feature>
<dbReference type="InterPro" id="IPR039682">
    <property type="entry name" value="Sec8/EXOC4"/>
</dbReference>
<evidence type="ECO:0000313" key="9">
    <source>
        <dbReference type="Proteomes" id="UP000567179"/>
    </source>
</evidence>
<accession>A0A8H5AYG7</accession>
<protein>
    <recommendedName>
        <fullName evidence="4">Exocyst complex component Sec8</fullName>
    </recommendedName>
</protein>
<evidence type="ECO:0000259" key="7">
    <source>
        <dbReference type="Pfam" id="PF20652"/>
    </source>
</evidence>
<dbReference type="OrthoDB" id="272977at2759"/>
<feature type="region of interest" description="Disordered" evidence="5">
    <location>
        <begin position="160"/>
        <end position="179"/>
    </location>
</feature>
<feature type="region of interest" description="Disordered" evidence="5">
    <location>
        <begin position="1"/>
        <end position="153"/>
    </location>
</feature>
<reference evidence="8 9" key="1">
    <citation type="journal article" date="2020" name="ISME J.">
        <title>Uncovering the hidden diversity of litter-decomposition mechanisms in mushroom-forming fungi.</title>
        <authorList>
            <person name="Floudas D."/>
            <person name="Bentzer J."/>
            <person name="Ahren D."/>
            <person name="Johansson T."/>
            <person name="Persson P."/>
            <person name="Tunlid A."/>
        </authorList>
    </citation>
    <scope>NUCLEOTIDE SEQUENCE [LARGE SCALE GENOMIC DNA]</scope>
    <source>
        <strain evidence="8 9">CBS 101986</strain>
    </source>
</reference>
<dbReference type="GO" id="GO:0006612">
    <property type="term" value="P:protein targeting to membrane"/>
    <property type="evidence" value="ECO:0007669"/>
    <property type="project" value="UniProtKB-UniRule"/>
</dbReference>
<feature type="compositionally biased region" description="Polar residues" evidence="5">
    <location>
        <begin position="483"/>
        <end position="497"/>
    </location>
</feature>
<feature type="region of interest" description="Disordered" evidence="5">
    <location>
        <begin position="474"/>
        <end position="497"/>
    </location>
</feature>
<evidence type="ECO:0000256" key="5">
    <source>
        <dbReference type="SAM" id="MobiDB-lite"/>
    </source>
</evidence>
<dbReference type="Pfam" id="PF20652">
    <property type="entry name" value="Sec8_C"/>
    <property type="match status" value="1"/>
</dbReference>
<feature type="domain" description="Exocyst complex component Sec8 N-terminal" evidence="6">
    <location>
        <begin position="216"/>
        <end position="353"/>
    </location>
</feature>
<keyword evidence="3 4" id="KW-0653">Protein transport</keyword>
<dbReference type="GO" id="GO:0090522">
    <property type="term" value="P:vesicle tethering involved in exocytosis"/>
    <property type="evidence" value="ECO:0007669"/>
    <property type="project" value="UniProtKB-UniRule"/>
</dbReference>
<dbReference type="GO" id="GO:0006893">
    <property type="term" value="P:Golgi to plasma membrane transport"/>
    <property type="evidence" value="ECO:0007669"/>
    <property type="project" value="TreeGrafter"/>
</dbReference>
<feature type="compositionally biased region" description="Polar residues" evidence="5">
    <location>
        <begin position="48"/>
        <end position="70"/>
    </location>
</feature>
<dbReference type="GO" id="GO:0015031">
    <property type="term" value="P:protein transport"/>
    <property type="evidence" value="ECO:0007669"/>
    <property type="project" value="UniProtKB-KW"/>
</dbReference>
<keyword evidence="9" id="KW-1185">Reference proteome</keyword>
<dbReference type="GO" id="GO:0006904">
    <property type="term" value="P:vesicle docking involved in exocytosis"/>
    <property type="evidence" value="ECO:0007669"/>
    <property type="project" value="InterPro"/>
</dbReference>
<evidence type="ECO:0000256" key="3">
    <source>
        <dbReference type="ARBA" id="ARBA00022927"/>
    </source>
</evidence>
<sequence length="1282" mass="143692">MSRAPPFPTRRRSPSASNGSPYQSPPVSASGIAGTTRPLQISRPMSDRPTTPVGSYTSGSPSYSNASATIGPSRPQRSERRARPDYTGSDRGSTFSQDTYNRDSVSTSRSDIPSSFRPVPYNITTNTGPPPRNRPPRLMSPVSDDGDSETPTSLTSALTAFQSAGSKRRQQSEDNDDYLYRREREEEIEAEKARQQRIRDKAPGMRNRGNTRGGEIDAVLDQVKDGWEFVIEPDFNNVDLALQLLDKSSMGKDIESFKRTKNMLSKALKGSVDKHYQAFAASLPHHASLLGHLGVAQTEITAARSALLEAKESLGSKRADLVQLWNRGQTLEEMIKILDQIEHLKTVPDLLETLMSEKRLLQAAILLVKSLRIINNSDMMEIGAVSDLRSYLNSQETALREILVDELQSHLYLKSFWCESRWAAYVPKQRTIPKVEFETELETLVRQQEPTSPNPDSEVMHQSRLTRFLNNLSLRPNDPPHDINNSKYPSGTSSVPNPNTSYLSSNLSPEVDSFTYMETLLESLAVLGKLGNALDNISQRLPGEIFTLVETTLGEVEERAEFGRRQSMLLINGGIRASEGVYVFNNGVSVSGVPTPGVKGPHLKASGLRLSALELLAKRADHEILLDLFWTLYSKLDAVAQSFRVVTEVATRIGSRRDYKDASGTKPGMLFPLQEVWDHVQSEVRTLIQDYLTDEQQGSAASRNPINSINEILRDGKFNRDRFKAVFRFADTDLKLTTKVLKSHEEGLTRVLKDTMPGLAPNSGGDNAQTIVSSIQDDRLLGVDQHHRLLIRPDAFHVTVLFQPTLSYLHRIAEILPSGVESAQTSSAVLDEFVLSVYLPQLEEKVSDLFHEAVTGSEAFESDPMSWRLCEQPLTRATTQLMALINSLCAMLNTSPFHRENYARLILGVVIQFYQRCSDRFQMLTSAPAASAGQEPQVVLAVQWAQRPELQPCFSELLKSDPCEYAKMEQLYRQETHIELEFLSDRTIEKQHLISSTRNIAALASLHRSVSWFASELNALKPRSEDAAGVTSPTNLEPITGFTPAFPNMPMLPPVNESEELHLPLSREMALRFQALLKTYEQLSALIVDTIRIDLRGRTIHYLDLAMSHGTYDSNYEAVEPDSHIVSLNTELVQCNEFLTVSLPKKERKYLFAGLGHLMEHKLIKNARKLRLPNAFGMKKINRNILALQQAVKTLTDDTRDSEFERAKRYYALFFITPQDMLDGIRQRQSYSFDDYQTMLNLQCGVDPANVDGAAQATDRNYNMYMIDLHGLEMEQSDVASK</sequence>
<organism evidence="8 9">
    <name type="scientific">Psilocybe cf. subviscida</name>
    <dbReference type="NCBI Taxonomy" id="2480587"/>
    <lineage>
        <taxon>Eukaryota</taxon>
        <taxon>Fungi</taxon>
        <taxon>Dikarya</taxon>
        <taxon>Basidiomycota</taxon>
        <taxon>Agaricomycotina</taxon>
        <taxon>Agaricomycetes</taxon>
        <taxon>Agaricomycetidae</taxon>
        <taxon>Agaricales</taxon>
        <taxon>Agaricineae</taxon>
        <taxon>Strophariaceae</taxon>
        <taxon>Psilocybe</taxon>
    </lineage>
</organism>
<name>A0A8H5AYG7_9AGAR</name>
<feature type="region of interest" description="Disordered" evidence="5">
    <location>
        <begin position="187"/>
        <end position="213"/>
    </location>
</feature>